<dbReference type="AlphaFoldDB" id="A0AAN4W3K6"/>
<dbReference type="Proteomes" id="UP001310022">
    <property type="component" value="Unassembled WGS sequence"/>
</dbReference>
<dbReference type="EMBL" id="BQKE01000002">
    <property type="protein sequence ID" value="GJM63335.1"/>
    <property type="molecule type" value="Genomic_DNA"/>
</dbReference>
<evidence type="ECO:0000313" key="2">
    <source>
        <dbReference type="EMBL" id="GJM63335.1"/>
    </source>
</evidence>
<reference evidence="2 3" key="1">
    <citation type="submission" date="2021-12" db="EMBL/GenBank/DDBJ databases">
        <title>Genome sequencing of bacteria with rrn-lacking chromosome and rrn-plasmid.</title>
        <authorList>
            <person name="Anda M."/>
            <person name="Iwasaki W."/>
        </authorList>
    </citation>
    <scope>NUCLEOTIDE SEQUENCE [LARGE SCALE GENOMIC DNA]</scope>
    <source>
        <strain evidence="2 3">NBRC 15940</strain>
    </source>
</reference>
<name>A0AAN4W3K6_9BACT</name>
<keyword evidence="1" id="KW-1133">Transmembrane helix</keyword>
<keyword evidence="1" id="KW-0812">Transmembrane</keyword>
<feature type="transmembrane region" description="Helical" evidence="1">
    <location>
        <begin position="36"/>
        <end position="54"/>
    </location>
</feature>
<evidence type="ECO:0000313" key="3">
    <source>
        <dbReference type="Proteomes" id="UP001310022"/>
    </source>
</evidence>
<dbReference type="RefSeq" id="WP_338238514.1">
    <property type="nucleotide sequence ID" value="NZ_BQKE01000002.1"/>
</dbReference>
<keyword evidence="1" id="KW-0472">Membrane</keyword>
<gene>
    <name evidence="2" type="ORF">PEDI_38870</name>
</gene>
<keyword evidence="3" id="KW-1185">Reference proteome</keyword>
<proteinExistence type="predicted"/>
<protein>
    <submittedName>
        <fullName evidence="2">Uncharacterized protein</fullName>
    </submittedName>
</protein>
<evidence type="ECO:0000256" key="1">
    <source>
        <dbReference type="SAM" id="Phobius"/>
    </source>
</evidence>
<comment type="caution">
    <text evidence="2">The sequence shown here is derived from an EMBL/GenBank/DDBJ whole genome shotgun (WGS) entry which is preliminary data.</text>
</comment>
<accession>A0AAN4W3K6</accession>
<sequence>MIIKNLPPGSLKALFLSLLFDAIGMLSYFIPGYGEFIDIIWAPLAGIIHFQMYGNRAMASLSFLEEILPGTDLLPTFTLTWVLLKFNFLKPNENP</sequence>
<organism evidence="2 3">
    <name type="scientific">Persicobacter diffluens</name>
    <dbReference type="NCBI Taxonomy" id="981"/>
    <lineage>
        <taxon>Bacteria</taxon>
        <taxon>Pseudomonadati</taxon>
        <taxon>Bacteroidota</taxon>
        <taxon>Cytophagia</taxon>
        <taxon>Cytophagales</taxon>
        <taxon>Persicobacteraceae</taxon>
        <taxon>Persicobacter</taxon>
    </lineage>
</organism>